<evidence type="ECO:0008006" key="3">
    <source>
        <dbReference type="Google" id="ProtNLM"/>
    </source>
</evidence>
<reference evidence="1 2" key="1">
    <citation type="submission" date="2016-10" db="EMBL/GenBank/DDBJ databases">
        <authorList>
            <person name="de Groot N.N."/>
        </authorList>
    </citation>
    <scope>NUCLEOTIDE SEQUENCE [LARGE SCALE GENOMIC DNA]</scope>
    <source>
        <strain evidence="1 2">IBRC-M 10445</strain>
    </source>
</reference>
<dbReference type="Pfam" id="PF04325">
    <property type="entry name" value="DUF465"/>
    <property type="match status" value="1"/>
</dbReference>
<organism evidence="1 2">
    <name type="scientific">Marinobacter persicus</name>
    <dbReference type="NCBI Taxonomy" id="930118"/>
    <lineage>
        <taxon>Bacteria</taxon>
        <taxon>Pseudomonadati</taxon>
        <taxon>Pseudomonadota</taxon>
        <taxon>Gammaproteobacteria</taxon>
        <taxon>Pseudomonadales</taxon>
        <taxon>Marinobacteraceae</taxon>
        <taxon>Marinobacter</taxon>
    </lineage>
</organism>
<gene>
    <name evidence="1" type="ORF">SAMN05216429_112129</name>
</gene>
<dbReference type="AlphaFoldDB" id="A0A1I3XTI4"/>
<accession>A0A1I3XTI4</accession>
<dbReference type="Proteomes" id="UP000199445">
    <property type="component" value="Unassembled WGS sequence"/>
</dbReference>
<sequence>MSLEKHDLLHELPNSKDTIHELKTKDNHFAKLFDEYHEVDHEVHRIESGAEHSSDEYLEERKKVRLNLKDQLYAMVRDYEAAKAS</sequence>
<evidence type="ECO:0000313" key="2">
    <source>
        <dbReference type="Proteomes" id="UP000199445"/>
    </source>
</evidence>
<dbReference type="EMBL" id="FOSC01000012">
    <property type="protein sequence ID" value="SFK22878.1"/>
    <property type="molecule type" value="Genomic_DNA"/>
</dbReference>
<dbReference type="Gene3D" id="6.10.280.50">
    <property type="match status" value="1"/>
</dbReference>
<dbReference type="RefSeq" id="WP_091706383.1">
    <property type="nucleotide sequence ID" value="NZ_BMYN01000008.1"/>
</dbReference>
<dbReference type="InterPro" id="IPR007420">
    <property type="entry name" value="DUF465"/>
</dbReference>
<dbReference type="InterPro" id="IPR038444">
    <property type="entry name" value="DUF465_sf"/>
</dbReference>
<proteinExistence type="predicted"/>
<protein>
    <recommendedName>
        <fullName evidence="3">GTP-binding protein</fullName>
    </recommendedName>
</protein>
<dbReference type="OrthoDB" id="1263265at2"/>
<evidence type="ECO:0000313" key="1">
    <source>
        <dbReference type="EMBL" id="SFK22878.1"/>
    </source>
</evidence>
<name>A0A1I3XTI4_9GAMM</name>
<keyword evidence="2" id="KW-1185">Reference proteome</keyword>